<protein>
    <submittedName>
        <fullName evidence="3">Putative dipeptidase PepE</fullName>
        <ecNumber evidence="3">3.4.13.-</ecNumber>
    </submittedName>
</protein>
<dbReference type="Pfam" id="PF00557">
    <property type="entry name" value="Peptidase_M24"/>
    <property type="match status" value="1"/>
</dbReference>
<dbReference type="Gene3D" id="3.90.230.10">
    <property type="entry name" value="Creatinase/methionine aminopeptidase superfamily"/>
    <property type="match status" value="1"/>
</dbReference>
<dbReference type="PANTHER" id="PTHR46112">
    <property type="entry name" value="AMINOPEPTIDASE"/>
    <property type="match status" value="1"/>
</dbReference>
<dbReference type="Proteomes" id="UP000236642">
    <property type="component" value="Unassembled WGS sequence"/>
</dbReference>
<dbReference type="AlphaFoldDB" id="A0A2H5Y646"/>
<dbReference type="InterPro" id="IPR050659">
    <property type="entry name" value="Peptidase_M24B"/>
</dbReference>
<evidence type="ECO:0000313" key="4">
    <source>
        <dbReference type="Proteomes" id="UP000236642"/>
    </source>
</evidence>
<evidence type="ECO:0000313" key="3">
    <source>
        <dbReference type="EMBL" id="GBD08919.1"/>
    </source>
</evidence>
<dbReference type="SUPFAM" id="SSF55920">
    <property type="entry name" value="Creatinase/aminopeptidase"/>
    <property type="match status" value="1"/>
</dbReference>
<dbReference type="InterPro" id="IPR000994">
    <property type="entry name" value="Pept_M24"/>
</dbReference>
<keyword evidence="3" id="KW-0645">Protease</keyword>
<organism evidence="3 4">
    <name type="scientific">Candidatus Thermoflexus japonica</name>
    <dbReference type="NCBI Taxonomy" id="2035417"/>
    <lineage>
        <taxon>Bacteria</taxon>
        <taxon>Bacillati</taxon>
        <taxon>Chloroflexota</taxon>
        <taxon>Thermoflexia</taxon>
        <taxon>Thermoflexales</taxon>
        <taxon>Thermoflexaceae</taxon>
        <taxon>Thermoflexus</taxon>
    </lineage>
</organism>
<proteinExistence type="predicted"/>
<reference evidence="4" key="1">
    <citation type="submission" date="2017-09" db="EMBL/GenBank/DDBJ databases">
        <title>Metaegenomics of thermophilic ammonia-oxidizing enrichment culture.</title>
        <authorList>
            <person name="Kato S."/>
            <person name="Suzuki K."/>
        </authorList>
    </citation>
    <scope>NUCLEOTIDE SEQUENCE [LARGE SCALE GENOMIC DNA]</scope>
</reference>
<dbReference type="EC" id="3.4.13.-" evidence="3"/>
<dbReference type="InterPro" id="IPR036005">
    <property type="entry name" value="Creatinase/aminopeptidase-like"/>
</dbReference>
<dbReference type="EMBL" id="BEHY01000021">
    <property type="protein sequence ID" value="GBD08919.1"/>
    <property type="molecule type" value="Genomic_DNA"/>
</dbReference>
<dbReference type="PANTHER" id="PTHR46112:SF2">
    <property type="entry name" value="XAA-PRO AMINOPEPTIDASE P-RELATED"/>
    <property type="match status" value="1"/>
</dbReference>
<name>A0A2H5Y646_9CHLR</name>
<keyword evidence="3" id="KW-0378">Hydrolase</keyword>
<feature type="domain" description="Creatinase N-terminal" evidence="2">
    <location>
        <begin position="13"/>
        <end position="159"/>
    </location>
</feature>
<dbReference type="SUPFAM" id="SSF53092">
    <property type="entry name" value="Creatinase/prolidase N-terminal domain"/>
    <property type="match status" value="1"/>
</dbReference>
<sequence length="401" mass="45774">MVEPFSESEMKRRWQLARDMMRHYELIGLLVHGNSGLHRHNQANVFWLTDYMDWHHCYLFAPFDEEVEPVLWVGLANHVASAREVSFIRRVEWGGYHPAARIVEHLRRFGLTRGRLGLVGINAKFGVSMPYLHYLHLRETMPDLELVDMTAEFVRLRMVKSDEEIGRLRRAAELTDRAIYALWEKIRPGMPDHALVEIVESAYRGLGGTPHVTYIRTMPMDQPNGCAPAQNPIGRILERGDVVLTEISASWGGYSGQIHRPLFVGVDPSPEWQRLFDVALEAYRRMASALRPGARERDAIRAASVIGEAGYRIYDDLLHGFGVDITPPLIDRSCTQYWPWEEDRPVPEGERFEQNMAIVLQPNPITPDERMGLQVGALTVVTDEGAVSLHQVPFEPLIVRV</sequence>
<dbReference type="GO" id="GO:0016805">
    <property type="term" value="F:dipeptidase activity"/>
    <property type="evidence" value="ECO:0007669"/>
    <property type="project" value="UniProtKB-KW"/>
</dbReference>
<dbReference type="CDD" id="cd01066">
    <property type="entry name" value="APP_MetAP"/>
    <property type="match status" value="1"/>
</dbReference>
<keyword evidence="3" id="KW-0224">Dipeptidase</keyword>
<evidence type="ECO:0000259" key="1">
    <source>
        <dbReference type="Pfam" id="PF00557"/>
    </source>
</evidence>
<dbReference type="Gene3D" id="3.40.350.10">
    <property type="entry name" value="Creatinase/prolidase N-terminal domain"/>
    <property type="match status" value="1"/>
</dbReference>
<evidence type="ECO:0000259" key="2">
    <source>
        <dbReference type="Pfam" id="PF01321"/>
    </source>
</evidence>
<dbReference type="InterPro" id="IPR000587">
    <property type="entry name" value="Creatinase_N"/>
</dbReference>
<gene>
    <name evidence="3" type="primary">pepE_2</name>
    <name evidence="3" type="ORF">HRbin22_01165</name>
</gene>
<dbReference type="Pfam" id="PF01321">
    <property type="entry name" value="Creatinase_N"/>
    <property type="match status" value="1"/>
</dbReference>
<dbReference type="InterPro" id="IPR029149">
    <property type="entry name" value="Creatin/AminoP/Spt16_N"/>
</dbReference>
<feature type="domain" description="Peptidase M24" evidence="1">
    <location>
        <begin position="167"/>
        <end position="383"/>
    </location>
</feature>
<accession>A0A2H5Y646</accession>
<comment type="caution">
    <text evidence="3">The sequence shown here is derived from an EMBL/GenBank/DDBJ whole genome shotgun (WGS) entry which is preliminary data.</text>
</comment>